<keyword evidence="3" id="KW-1185">Reference proteome</keyword>
<evidence type="ECO:0000259" key="1">
    <source>
        <dbReference type="Pfam" id="PF09937"/>
    </source>
</evidence>
<accession>A0ABU0LEN6</accession>
<evidence type="ECO:0000313" key="3">
    <source>
        <dbReference type="Proteomes" id="UP001241747"/>
    </source>
</evidence>
<sequence>MPLMIKPRTLGLLHKVERRRDGGRFIVTVLVAFDLADSSRLDGEQGLWTMAAAALPPGTPLDMGMPKPRAEMLIAGRVQAPDAGALLLEARIGGVHRRLAVFGDRWWTTDAGGRYLPTDPQPLTDLLLSRARAFGGPGHPGNGEGLGFGAVDRIGAGGPIPLPNIEDPRALIHTILDQPEPMAFGPLDVLDPRRQQLAGTYDAAWARDVAPALADDIHPDFFMVASREQWLPGYLNGDEPYWLHNFSADAPLIEGRLPGIAPRAFVGRGDAAWSEVGLALDTVWLVAGARRGILAWHGVLPVADIEGRDVTDVMVAYERLGAPPRPLSHYAEVRRVRCDPETAPRFAFSEWQLTPPKDPAEIARRDAARLARAQQQAELQAEAMAYVTTRALDAAGVPEILRPAPLPPAEPMPLPTPEELAAGDFDLGEMLDLIEAKGAKAHADAAALAERGQPVLEAMQALQAPDAGPREVDALLAALVPLTGQDVAGELDQAHAAGGAALPEGALPEGLAALLPPVASAALPGDAGPADWRRLLADNLKGGDDAAVLAAALARCLRLPEGRPLAAARAALDAAAGMELPSPPAADPASGQRAAEAVGPSVTALLDALLADPDAAPAAAQVVTAQVMAAKEKLGEAGRQIQDLLPRLGAVHPSEAIDRLLAGLVPAGAAAAGAVDLQDLSAHRDAAVADALRQVDAAEARLETGVAELRRMAPKSSYPQVPLAPRVARRFGDAVLEQLGAGLTLAGRDLAGVDLAGADLSGLDLSGAFLERANLANARLRGANLSGAVLTQARLDHADLTDADLTGANLSAVSGRNMRLDGVRLSEGLLLEACLTGASARRAVFTGVRFLSCDLTGADFTEARFEDGLFMSVKAAAIRLERATLRRCQIMEGDFTGACLDGSFVDRCSLLKLTAPGVSAVRADWRGSAFLGGALLSGLDFSEGLASEASFYGADLTGAVFRRAICERTVFNAAQLAGADFHLASLRFALLDGANLADADLAGAQLMEAQLHRANLTGATFRHANLFGADLTDADLRAADFTLAHLLNSPLALETVHD</sequence>
<dbReference type="Gene3D" id="2.160.20.80">
    <property type="entry name" value="E3 ubiquitin-protein ligase SopA"/>
    <property type="match status" value="3"/>
</dbReference>
<dbReference type="PANTHER" id="PTHR14136">
    <property type="entry name" value="BTB_POZ DOMAIN-CONTAINING PROTEIN KCTD9"/>
    <property type="match status" value="1"/>
</dbReference>
<dbReference type="Pfam" id="PF00805">
    <property type="entry name" value="Pentapeptide"/>
    <property type="match status" value="4"/>
</dbReference>
<evidence type="ECO:0000313" key="2">
    <source>
        <dbReference type="EMBL" id="MDQ0505568.1"/>
    </source>
</evidence>
<dbReference type="SUPFAM" id="SSF141571">
    <property type="entry name" value="Pentapeptide repeat-like"/>
    <property type="match status" value="2"/>
</dbReference>
<dbReference type="PANTHER" id="PTHR14136:SF17">
    <property type="entry name" value="BTB_POZ DOMAIN-CONTAINING PROTEIN KCTD9"/>
    <property type="match status" value="1"/>
</dbReference>
<comment type="caution">
    <text evidence="2">The sequence shown here is derived from an EMBL/GenBank/DDBJ whole genome shotgun (WGS) entry which is preliminary data.</text>
</comment>
<dbReference type="RefSeq" id="WP_237343979.1">
    <property type="nucleotide sequence ID" value="NZ_JABWGX010000002.1"/>
</dbReference>
<dbReference type="InterPro" id="IPR018683">
    <property type="entry name" value="DUF2169"/>
</dbReference>
<gene>
    <name evidence="2" type="ORF">QOZ94_002364</name>
</gene>
<organism evidence="2 3">
    <name type="scientific">Xanthobacter agilis</name>
    <dbReference type="NCBI Taxonomy" id="47492"/>
    <lineage>
        <taxon>Bacteria</taxon>
        <taxon>Pseudomonadati</taxon>
        <taxon>Pseudomonadota</taxon>
        <taxon>Alphaproteobacteria</taxon>
        <taxon>Hyphomicrobiales</taxon>
        <taxon>Xanthobacteraceae</taxon>
        <taxon>Xanthobacter</taxon>
    </lineage>
</organism>
<protein>
    <submittedName>
        <fullName evidence="2">Uncharacterized protein YjbI with pentapeptide repeats</fullName>
    </submittedName>
</protein>
<dbReference type="InterPro" id="IPR001646">
    <property type="entry name" value="5peptide_repeat"/>
</dbReference>
<dbReference type="EMBL" id="JAUSVY010000004">
    <property type="protein sequence ID" value="MDQ0505568.1"/>
    <property type="molecule type" value="Genomic_DNA"/>
</dbReference>
<dbReference type="Proteomes" id="UP001241747">
    <property type="component" value="Unassembled WGS sequence"/>
</dbReference>
<dbReference type="InterPro" id="IPR051082">
    <property type="entry name" value="Pentapeptide-BTB/POZ_domain"/>
</dbReference>
<dbReference type="Pfam" id="PF09937">
    <property type="entry name" value="DUF2169"/>
    <property type="match status" value="1"/>
</dbReference>
<feature type="domain" description="DUF2169" evidence="1">
    <location>
        <begin position="25"/>
        <end position="297"/>
    </location>
</feature>
<name>A0ABU0LEN6_XANAG</name>
<proteinExistence type="predicted"/>
<reference evidence="2 3" key="1">
    <citation type="submission" date="2023-07" db="EMBL/GenBank/DDBJ databases">
        <title>Genomic Encyclopedia of Type Strains, Phase IV (KMG-IV): sequencing the most valuable type-strain genomes for metagenomic binning, comparative biology and taxonomic classification.</title>
        <authorList>
            <person name="Goeker M."/>
        </authorList>
    </citation>
    <scope>NUCLEOTIDE SEQUENCE [LARGE SCALE GENOMIC DNA]</scope>
    <source>
        <strain evidence="2 3">DSM 3770</strain>
    </source>
</reference>